<evidence type="ECO:0000313" key="2">
    <source>
        <dbReference type="Proteomes" id="UP000038009"/>
    </source>
</evidence>
<protein>
    <submittedName>
        <fullName evidence="1">Uncharacterized protein</fullName>
    </submittedName>
</protein>
<organism evidence="1 2">
    <name type="scientific">Leptomonas seymouri</name>
    <dbReference type="NCBI Taxonomy" id="5684"/>
    <lineage>
        <taxon>Eukaryota</taxon>
        <taxon>Discoba</taxon>
        <taxon>Euglenozoa</taxon>
        <taxon>Kinetoplastea</taxon>
        <taxon>Metakinetoplastina</taxon>
        <taxon>Trypanosomatida</taxon>
        <taxon>Trypanosomatidae</taxon>
        <taxon>Leishmaniinae</taxon>
        <taxon>Leptomonas</taxon>
    </lineage>
</organism>
<reference evidence="1 2" key="1">
    <citation type="journal article" date="2015" name="PLoS Pathog.">
        <title>Leptomonas seymouri: Adaptations to the Dixenous Life Cycle Analyzed by Genome Sequencing, Transcriptome Profiling and Co-infection with Leishmania donovani.</title>
        <authorList>
            <person name="Kraeva N."/>
            <person name="Butenko A."/>
            <person name="Hlavacova J."/>
            <person name="Kostygov A."/>
            <person name="Myskova J."/>
            <person name="Grybchuk D."/>
            <person name="Lestinova T."/>
            <person name="Votypka J."/>
            <person name="Volf P."/>
            <person name="Opperdoes F."/>
            <person name="Flegontov P."/>
            <person name="Lukes J."/>
            <person name="Yurchenko V."/>
        </authorList>
    </citation>
    <scope>NUCLEOTIDE SEQUENCE [LARGE SCALE GENOMIC DNA]</scope>
    <source>
        <strain evidence="1 2">ATCC 30220</strain>
    </source>
</reference>
<dbReference type="VEuPathDB" id="TriTrypDB:Lsey_0842_0010"/>
<sequence>MLERLPTVQRAKRETNCLNPINIAETRRDQTYMQGHSTQASEVNINTNERINRTPTEQIKRREPFECTAQLKCQGTASLGADISSLTTLEGCACMCMCVEEGGDVRENNSNNETKKKEKVSAGVVQLKPPEAPREPLSVSFWGSHRIRHEENLLFLSLPIREAPNNVKRQRVKRGRNTETTASKPQHVVCITSCRREHALPGLISASSQLMAVQDESDARCTHTGGFKRLPPSLQHTVHFSSIRLHRG</sequence>
<dbReference type="EMBL" id="LJSK01000840">
    <property type="protein sequence ID" value="KPI82508.1"/>
    <property type="molecule type" value="Genomic_DNA"/>
</dbReference>
<comment type="caution">
    <text evidence="1">The sequence shown here is derived from an EMBL/GenBank/DDBJ whole genome shotgun (WGS) entry which is preliminary data.</text>
</comment>
<keyword evidence="2" id="KW-1185">Reference proteome</keyword>
<accession>A0A0N1PAT7</accession>
<gene>
    <name evidence="1" type="ORF">ABL78_8482</name>
</gene>
<proteinExistence type="predicted"/>
<name>A0A0N1PAT7_LEPSE</name>
<evidence type="ECO:0000313" key="1">
    <source>
        <dbReference type="EMBL" id="KPI82508.1"/>
    </source>
</evidence>
<feature type="non-terminal residue" evidence="1">
    <location>
        <position position="248"/>
    </location>
</feature>
<dbReference type="AlphaFoldDB" id="A0A0N1PAT7"/>
<dbReference type="Proteomes" id="UP000038009">
    <property type="component" value="Unassembled WGS sequence"/>
</dbReference>